<name>A0A484NEU1_9ASTE</name>
<accession>A0A484NEU1</accession>
<gene>
    <name evidence="1" type="ORF">CCAM_LOCUS40773</name>
</gene>
<protein>
    <submittedName>
        <fullName evidence="1">Uncharacterized protein</fullName>
    </submittedName>
</protein>
<evidence type="ECO:0000313" key="1">
    <source>
        <dbReference type="EMBL" id="VFQ98997.1"/>
    </source>
</evidence>
<sequence>MAIQISKFEKLEELLRPHQHSLAPRRWKPRHKSSKPQLHLLLQNSIKELQLIEPGLSSLLGSLVQLKSLLEQIEGVILLKLKRKEEKESVRISALH</sequence>
<evidence type="ECO:0000313" key="2">
    <source>
        <dbReference type="Proteomes" id="UP000595140"/>
    </source>
</evidence>
<reference evidence="1 2" key="1">
    <citation type="submission" date="2018-04" db="EMBL/GenBank/DDBJ databases">
        <authorList>
            <person name="Vogel A."/>
        </authorList>
    </citation>
    <scope>NUCLEOTIDE SEQUENCE [LARGE SCALE GENOMIC DNA]</scope>
</reference>
<dbReference type="EMBL" id="OOIL02006635">
    <property type="protein sequence ID" value="VFQ98997.1"/>
    <property type="molecule type" value="Genomic_DNA"/>
</dbReference>
<dbReference type="AlphaFoldDB" id="A0A484NEU1"/>
<organism evidence="1 2">
    <name type="scientific">Cuscuta campestris</name>
    <dbReference type="NCBI Taxonomy" id="132261"/>
    <lineage>
        <taxon>Eukaryota</taxon>
        <taxon>Viridiplantae</taxon>
        <taxon>Streptophyta</taxon>
        <taxon>Embryophyta</taxon>
        <taxon>Tracheophyta</taxon>
        <taxon>Spermatophyta</taxon>
        <taxon>Magnoliopsida</taxon>
        <taxon>eudicotyledons</taxon>
        <taxon>Gunneridae</taxon>
        <taxon>Pentapetalae</taxon>
        <taxon>asterids</taxon>
        <taxon>lamiids</taxon>
        <taxon>Solanales</taxon>
        <taxon>Convolvulaceae</taxon>
        <taxon>Cuscuteae</taxon>
        <taxon>Cuscuta</taxon>
        <taxon>Cuscuta subgen. Grammica</taxon>
        <taxon>Cuscuta sect. Cleistogrammica</taxon>
    </lineage>
</organism>
<dbReference type="Proteomes" id="UP000595140">
    <property type="component" value="Unassembled WGS sequence"/>
</dbReference>
<keyword evidence="2" id="KW-1185">Reference proteome</keyword>
<proteinExistence type="predicted"/>